<dbReference type="AlphaFoldDB" id="A0AAD3XWD9"/>
<evidence type="ECO:0000256" key="5">
    <source>
        <dbReference type="ARBA" id="ARBA00023015"/>
    </source>
</evidence>
<keyword evidence="3 8" id="KW-0863">Zinc-finger</keyword>
<evidence type="ECO:0000256" key="9">
    <source>
        <dbReference type="SAM" id="MobiDB-lite"/>
    </source>
</evidence>
<evidence type="ECO:0000256" key="1">
    <source>
        <dbReference type="ARBA" id="ARBA00004123"/>
    </source>
</evidence>
<comment type="caution">
    <text evidence="11">The sequence shown here is derived from an EMBL/GenBank/DDBJ whole genome shotgun (WGS) entry which is preliminary data.</text>
</comment>
<dbReference type="PROSITE" id="PS00028">
    <property type="entry name" value="ZINC_FINGER_C2H2_1"/>
    <property type="match status" value="1"/>
</dbReference>
<dbReference type="InterPro" id="IPR036236">
    <property type="entry name" value="Znf_C2H2_sf"/>
</dbReference>
<dbReference type="Gene3D" id="3.30.160.60">
    <property type="entry name" value="Classic Zinc Finger"/>
    <property type="match status" value="1"/>
</dbReference>
<dbReference type="PANTHER" id="PTHR45801:SF117">
    <property type="entry name" value="OS07G0417400 PROTEIN"/>
    <property type="match status" value="1"/>
</dbReference>
<comment type="subcellular location">
    <subcellularLocation>
        <location evidence="1">Nucleus</location>
    </subcellularLocation>
</comment>
<keyword evidence="4" id="KW-0862">Zinc</keyword>
<keyword evidence="2" id="KW-0479">Metal-binding</keyword>
<dbReference type="SUPFAM" id="SSF57667">
    <property type="entry name" value="beta-beta-alpha zinc fingers"/>
    <property type="match status" value="1"/>
</dbReference>
<proteinExistence type="predicted"/>
<dbReference type="PROSITE" id="PS50157">
    <property type="entry name" value="ZINC_FINGER_C2H2_2"/>
    <property type="match status" value="1"/>
</dbReference>
<evidence type="ECO:0000313" key="11">
    <source>
        <dbReference type="EMBL" id="GMH19963.1"/>
    </source>
</evidence>
<accession>A0AAD3XWD9</accession>
<dbReference type="EMBL" id="BSYO01000021">
    <property type="protein sequence ID" value="GMH19963.1"/>
    <property type="molecule type" value="Genomic_DNA"/>
</dbReference>
<keyword evidence="12" id="KW-1185">Reference proteome</keyword>
<keyword evidence="6" id="KW-0804">Transcription</keyword>
<dbReference type="PANTHER" id="PTHR45801">
    <property type="entry name" value="OS07G0101800 PROTEIN"/>
    <property type="match status" value="1"/>
</dbReference>
<protein>
    <recommendedName>
        <fullName evidence="10">C2H2-type domain-containing protein</fullName>
    </recommendedName>
</protein>
<evidence type="ECO:0000256" key="8">
    <source>
        <dbReference type="PROSITE-ProRule" id="PRU00042"/>
    </source>
</evidence>
<evidence type="ECO:0000259" key="10">
    <source>
        <dbReference type="PROSITE" id="PS50157"/>
    </source>
</evidence>
<evidence type="ECO:0000256" key="2">
    <source>
        <dbReference type="ARBA" id="ARBA00022723"/>
    </source>
</evidence>
<feature type="domain" description="C2H2-type" evidence="10">
    <location>
        <begin position="32"/>
        <end position="59"/>
    </location>
</feature>
<evidence type="ECO:0000256" key="3">
    <source>
        <dbReference type="ARBA" id="ARBA00022771"/>
    </source>
</evidence>
<gene>
    <name evidence="11" type="ORF">Nepgr_021804</name>
</gene>
<evidence type="ECO:0000256" key="6">
    <source>
        <dbReference type="ARBA" id="ARBA00023163"/>
    </source>
</evidence>
<dbReference type="Proteomes" id="UP001279734">
    <property type="component" value="Unassembled WGS sequence"/>
</dbReference>
<evidence type="ECO:0000313" key="12">
    <source>
        <dbReference type="Proteomes" id="UP001279734"/>
    </source>
</evidence>
<reference evidence="11" key="1">
    <citation type="submission" date="2023-05" db="EMBL/GenBank/DDBJ databases">
        <title>Nepenthes gracilis genome sequencing.</title>
        <authorList>
            <person name="Fukushima K."/>
        </authorList>
    </citation>
    <scope>NUCLEOTIDE SEQUENCE</scope>
    <source>
        <strain evidence="11">SING2019-196</strain>
    </source>
</reference>
<feature type="compositionally biased region" description="Basic and acidic residues" evidence="9">
    <location>
        <begin position="1"/>
        <end position="12"/>
    </location>
</feature>
<dbReference type="GO" id="GO:0005634">
    <property type="term" value="C:nucleus"/>
    <property type="evidence" value="ECO:0007669"/>
    <property type="project" value="UniProtKB-SubCell"/>
</dbReference>
<sequence length="147" mass="16611">MEKRGKEKHGTEDSDDSCEEISNDKEGTGRSFDCNFCKRGFTNAQALGGHMNIHRRDKLPKSRNPSDISHKLDDLSNTSNHYFAPPLPHYQYPGSHYQRYGYYADDLGALLSLRVGSSSRIDDHGEGKEKVKNDDALDLELRLGRNP</sequence>
<evidence type="ECO:0000256" key="4">
    <source>
        <dbReference type="ARBA" id="ARBA00022833"/>
    </source>
</evidence>
<feature type="region of interest" description="Disordered" evidence="9">
    <location>
        <begin position="47"/>
        <end position="75"/>
    </location>
</feature>
<organism evidence="11 12">
    <name type="scientific">Nepenthes gracilis</name>
    <name type="common">Slender pitcher plant</name>
    <dbReference type="NCBI Taxonomy" id="150966"/>
    <lineage>
        <taxon>Eukaryota</taxon>
        <taxon>Viridiplantae</taxon>
        <taxon>Streptophyta</taxon>
        <taxon>Embryophyta</taxon>
        <taxon>Tracheophyta</taxon>
        <taxon>Spermatophyta</taxon>
        <taxon>Magnoliopsida</taxon>
        <taxon>eudicotyledons</taxon>
        <taxon>Gunneridae</taxon>
        <taxon>Pentapetalae</taxon>
        <taxon>Caryophyllales</taxon>
        <taxon>Nepenthaceae</taxon>
        <taxon>Nepenthes</taxon>
    </lineage>
</organism>
<keyword evidence="5" id="KW-0805">Transcription regulation</keyword>
<name>A0AAD3XWD9_NEPGR</name>
<dbReference type="InterPro" id="IPR052426">
    <property type="entry name" value="Plant_dev_regulator"/>
</dbReference>
<keyword evidence="7" id="KW-0539">Nucleus</keyword>
<evidence type="ECO:0000256" key="7">
    <source>
        <dbReference type="ARBA" id="ARBA00023242"/>
    </source>
</evidence>
<dbReference type="InterPro" id="IPR013087">
    <property type="entry name" value="Znf_C2H2_type"/>
</dbReference>
<dbReference type="GO" id="GO:0008270">
    <property type="term" value="F:zinc ion binding"/>
    <property type="evidence" value="ECO:0007669"/>
    <property type="project" value="UniProtKB-KW"/>
</dbReference>
<feature type="region of interest" description="Disordered" evidence="9">
    <location>
        <begin position="1"/>
        <end position="34"/>
    </location>
</feature>